<gene>
    <name evidence="2" type="ORF">mMyoMyo1_008073</name>
</gene>
<evidence type="ECO:0000256" key="1">
    <source>
        <dbReference type="SAM" id="MobiDB-lite"/>
    </source>
</evidence>
<feature type="region of interest" description="Disordered" evidence="1">
    <location>
        <begin position="48"/>
        <end position="131"/>
    </location>
</feature>
<sequence>MLIKRDRLGVIWTSFLTKPGVWLACKLPWPLAQAGPAPTPIGSVACKPSVAPSPGQPHSPAVTATLIRHPKPRLAPSPSRDPHPNREHGQPANCRGPSPRPTPSGDPPTPIWGPFRAGQPAPTRAPGLYPI</sequence>
<evidence type="ECO:0000313" key="2">
    <source>
        <dbReference type="EMBL" id="KAF6387595.1"/>
    </source>
</evidence>
<keyword evidence="3" id="KW-1185">Reference proteome</keyword>
<proteinExistence type="predicted"/>
<organism evidence="2 3">
    <name type="scientific">Myotis myotis</name>
    <name type="common">Greater mouse-eared bat</name>
    <name type="synonym">Vespertilio myotis</name>
    <dbReference type="NCBI Taxonomy" id="51298"/>
    <lineage>
        <taxon>Eukaryota</taxon>
        <taxon>Metazoa</taxon>
        <taxon>Chordata</taxon>
        <taxon>Craniata</taxon>
        <taxon>Vertebrata</taxon>
        <taxon>Euteleostomi</taxon>
        <taxon>Mammalia</taxon>
        <taxon>Eutheria</taxon>
        <taxon>Laurasiatheria</taxon>
        <taxon>Chiroptera</taxon>
        <taxon>Yangochiroptera</taxon>
        <taxon>Vespertilionidae</taxon>
        <taxon>Myotis</taxon>
    </lineage>
</organism>
<protein>
    <submittedName>
        <fullName evidence="2">Uncharacterized protein</fullName>
    </submittedName>
</protein>
<evidence type="ECO:0000313" key="3">
    <source>
        <dbReference type="Proteomes" id="UP000527355"/>
    </source>
</evidence>
<dbReference type="Proteomes" id="UP000527355">
    <property type="component" value="Unassembled WGS sequence"/>
</dbReference>
<reference evidence="2 3" key="1">
    <citation type="journal article" date="2020" name="Nature">
        <title>Six reference-quality genomes reveal evolution of bat adaptations.</title>
        <authorList>
            <person name="Jebb D."/>
            <person name="Huang Z."/>
            <person name="Pippel M."/>
            <person name="Hughes G.M."/>
            <person name="Lavrichenko K."/>
            <person name="Devanna P."/>
            <person name="Winkler S."/>
            <person name="Jermiin L.S."/>
            <person name="Skirmuntt E.C."/>
            <person name="Katzourakis A."/>
            <person name="Burkitt-Gray L."/>
            <person name="Ray D.A."/>
            <person name="Sullivan K.A.M."/>
            <person name="Roscito J.G."/>
            <person name="Kirilenko B.M."/>
            <person name="Davalos L.M."/>
            <person name="Corthals A.P."/>
            <person name="Power M.L."/>
            <person name="Jones G."/>
            <person name="Ransome R.D."/>
            <person name="Dechmann D.K.N."/>
            <person name="Locatelli A.G."/>
            <person name="Puechmaille S.J."/>
            <person name="Fedrigo O."/>
            <person name="Jarvis E.D."/>
            <person name="Hiller M."/>
            <person name="Vernes S.C."/>
            <person name="Myers E.W."/>
            <person name="Teeling E.C."/>
        </authorList>
    </citation>
    <scope>NUCLEOTIDE SEQUENCE [LARGE SCALE GENOMIC DNA]</scope>
    <source>
        <strain evidence="2">MMyoMyo1</strain>
        <tissue evidence="2">Flight muscle</tissue>
    </source>
</reference>
<name>A0A7J8AMZ2_MYOMY</name>
<feature type="compositionally biased region" description="Basic and acidic residues" evidence="1">
    <location>
        <begin position="80"/>
        <end position="89"/>
    </location>
</feature>
<accession>A0A7J8AMZ2</accession>
<feature type="compositionally biased region" description="Pro residues" evidence="1">
    <location>
        <begin position="98"/>
        <end position="111"/>
    </location>
</feature>
<comment type="caution">
    <text evidence="2">The sequence shown here is derived from an EMBL/GenBank/DDBJ whole genome shotgun (WGS) entry which is preliminary data.</text>
</comment>
<dbReference type="AlphaFoldDB" id="A0A7J8AMZ2"/>
<dbReference type="EMBL" id="JABWUV010000001">
    <property type="protein sequence ID" value="KAF6387595.1"/>
    <property type="molecule type" value="Genomic_DNA"/>
</dbReference>